<evidence type="ECO:0000313" key="3">
    <source>
        <dbReference type="Proteomes" id="UP001596119"/>
    </source>
</evidence>
<organism evidence="2 3">
    <name type="scientific">Pseudonocardia lutea</name>
    <dbReference type="NCBI Taxonomy" id="2172015"/>
    <lineage>
        <taxon>Bacteria</taxon>
        <taxon>Bacillati</taxon>
        <taxon>Actinomycetota</taxon>
        <taxon>Actinomycetes</taxon>
        <taxon>Pseudonocardiales</taxon>
        <taxon>Pseudonocardiaceae</taxon>
        <taxon>Pseudonocardia</taxon>
    </lineage>
</organism>
<keyword evidence="3" id="KW-1185">Reference proteome</keyword>
<reference evidence="3" key="1">
    <citation type="journal article" date="2019" name="Int. J. Syst. Evol. Microbiol.">
        <title>The Global Catalogue of Microorganisms (GCM) 10K type strain sequencing project: providing services to taxonomists for standard genome sequencing and annotation.</title>
        <authorList>
            <consortium name="The Broad Institute Genomics Platform"/>
            <consortium name="The Broad Institute Genome Sequencing Center for Infectious Disease"/>
            <person name="Wu L."/>
            <person name="Ma J."/>
        </authorList>
    </citation>
    <scope>NUCLEOTIDE SEQUENCE [LARGE SCALE GENOMIC DNA]</scope>
    <source>
        <strain evidence="3">CGMCC 4.7397</strain>
    </source>
</reference>
<sequence>MTQPQEPVTPLGESPASATGPLPQTGPLDDETLARLLHDLDVANDWHPGP</sequence>
<dbReference type="Proteomes" id="UP001596119">
    <property type="component" value="Unassembled WGS sequence"/>
</dbReference>
<proteinExistence type="predicted"/>
<dbReference type="RefSeq" id="WP_379567786.1">
    <property type="nucleotide sequence ID" value="NZ_JBHSQK010000052.1"/>
</dbReference>
<dbReference type="EMBL" id="JBHSQK010000052">
    <property type="protein sequence ID" value="MFC5950617.1"/>
    <property type="molecule type" value="Genomic_DNA"/>
</dbReference>
<accession>A0ABW1IAK9</accession>
<evidence type="ECO:0000313" key="2">
    <source>
        <dbReference type="EMBL" id="MFC5950617.1"/>
    </source>
</evidence>
<comment type="caution">
    <text evidence="2">The sequence shown here is derived from an EMBL/GenBank/DDBJ whole genome shotgun (WGS) entry which is preliminary data.</text>
</comment>
<gene>
    <name evidence="2" type="ORF">ACFQH9_20315</name>
</gene>
<evidence type="ECO:0000256" key="1">
    <source>
        <dbReference type="SAM" id="MobiDB-lite"/>
    </source>
</evidence>
<feature type="region of interest" description="Disordered" evidence="1">
    <location>
        <begin position="1"/>
        <end position="29"/>
    </location>
</feature>
<protein>
    <submittedName>
        <fullName evidence="2">Uncharacterized protein</fullName>
    </submittedName>
</protein>
<name>A0ABW1IAK9_9PSEU</name>